<name>A0A4Q7J6Y8_9PSEU</name>
<evidence type="ECO:0000313" key="1">
    <source>
        <dbReference type="EMBL" id="RZQ63420.1"/>
    </source>
</evidence>
<dbReference type="Proteomes" id="UP000292003">
    <property type="component" value="Unassembled WGS sequence"/>
</dbReference>
<dbReference type="AlphaFoldDB" id="A0A4Q7J6Y8"/>
<dbReference type="RefSeq" id="WP_130475673.1">
    <property type="nucleotide sequence ID" value="NZ_SFCC01000006.1"/>
</dbReference>
<dbReference type="Gene3D" id="1.25.40.10">
    <property type="entry name" value="Tetratricopeptide repeat domain"/>
    <property type="match status" value="1"/>
</dbReference>
<dbReference type="InterPro" id="IPR001387">
    <property type="entry name" value="Cro/C1-type_HTH"/>
</dbReference>
<dbReference type="CDD" id="cd00093">
    <property type="entry name" value="HTH_XRE"/>
    <property type="match status" value="1"/>
</dbReference>
<dbReference type="OrthoDB" id="3213425at2"/>
<dbReference type="InterPro" id="IPR011990">
    <property type="entry name" value="TPR-like_helical_dom_sf"/>
</dbReference>
<organism evidence="1 2">
    <name type="scientific">Amycolatopsis suaedae</name>
    <dbReference type="NCBI Taxonomy" id="2510978"/>
    <lineage>
        <taxon>Bacteria</taxon>
        <taxon>Bacillati</taxon>
        <taxon>Actinomycetota</taxon>
        <taxon>Actinomycetes</taxon>
        <taxon>Pseudonocardiales</taxon>
        <taxon>Pseudonocardiaceae</taxon>
        <taxon>Amycolatopsis</taxon>
    </lineage>
</organism>
<accession>A0A4Q7J6Y8</accession>
<keyword evidence="2" id="KW-1185">Reference proteome</keyword>
<evidence type="ECO:0000313" key="2">
    <source>
        <dbReference type="Proteomes" id="UP000292003"/>
    </source>
</evidence>
<comment type="caution">
    <text evidence="1">The sequence shown here is derived from an EMBL/GenBank/DDBJ whole genome shotgun (WGS) entry which is preliminary data.</text>
</comment>
<protein>
    <recommendedName>
        <fullName evidence="3">XRE family transcriptional regulator</fullName>
    </recommendedName>
</protein>
<sequence length="443" mass="49247">MTPLRQARDKKGWTKVKLVHLIEACARQRKVKLHKTTQSLLREVSFWESGSRNPQEPIRSILCQIYGMSALELGLSPTPNEARSDVGLIYSPALQDAVETLTKLSVFDFNRHTGVTQGDYSVDALNAACMDWLFQESRYEAHAGAISMSDVAEVRAATQMFDSLDRSVGGEEQRLHAVQFLREKVAPKLERAGDDPTSRALFTATASLCEVIGWMAYDAERHSAAQRYFVQALRWSKDADEPAYGAYVLNTMSHQALYLKRPNHALRYALAARANAHVADVPIVATEATLLAAQAHAQMGNEPECRSLILESETLFARVRPGNTPSWAKHWTDAVFATFVGTCWVDLGKPREAYEPLKLAWDAAEGQPRRRVYSTGQLAKVAALNNDVEQAASLGLAAVDSTGRQSSQRSLQVIREVDGQLRRYAKQPVVRDFHERARLLLAG</sequence>
<evidence type="ECO:0008006" key="3">
    <source>
        <dbReference type="Google" id="ProtNLM"/>
    </source>
</evidence>
<dbReference type="EMBL" id="SFCC01000006">
    <property type="protein sequence ID" value="RZQ63420.1"/>
    <property type="molecule type" value="Genomic_DNA"/>
</dbReference>
<gene>
    <name evidence="1" type="ORF">EWH70_13325</name>
</gene>
<reference evidence="1 2" key="1">
    <citation type="submission" date="2019-02" db="EMBL/GenBank/DDBJ databases">
        <title>Draft genome sequence of Amycolatopsis sp. 8-3EHSu isolated from roots of Suaeda maritima.</title>
        <authorList>
            <person name="Duangmal K."/>
            <person name="Chantavorakit T."/>
        </authorList>
    </citation>
    <scope>NUCLEOTIDE SEQUENCE [LARGE SCALE GENOMIC DNA]</scope>
    <source>
        <strain evidence="1 2">8-3EHSu</strain>
    </source>
</reference>
<proteinExistence type="predicted"/>